<feature type="transmembrane region" description="Helical" evidence="1">
    <location>
        <begin position="410"/>
        <end position="431"/>
    </location>
</feature>
<feature type="transmembrane region" description="Helical" evidence="1">
    <location>
        <begin position="376"/>
        <end position="398"/>
    </location>
</feature>
<reference evidence="3 4" key="1">
    <citation type="submission" date="2020-08" db="EMBL/GenBank/DDBJ databases">
        <authorList>
            <person name="Liu C."/>
            <person name="Sun Q."/>
        </authorList>
    </citation>
    <scope>NUCLEOTIDE SEQUENCE [LARGE SCALE GENOMIC DNA]</scope>
    <source>
        <strain evidence="3 4">NSJ-18</strain>
    </source>
</reference>
<keyword evidence="1" id="KW-0472">Membrane</keyword>
<organism evidence="3 4">
    <name type="scientific">Romboutsia faecis</name>
    <dbReference type="NCBI Taxonomy" id="2764597"/>
    <lineage>
        <taxon>Bacteria</taxon>
        <taxon>Bacillati</taxon>
        <taxon>Bacillota</taxon>
        <taxon>Clostridia</taxon>
        <taxon>Peptostreptococcales</taxon>
        <taxon>Peptostreptococcaceae</taxon>
        <taxon>Romboutsia</taxon>
    </lineage>
</organism>
<feature type="transmembrane region" description="Helical" evidence="1">
    <location>
        <begin position="223"/>
        <end position="245"/>
    </location>
</feature>
<evidence type="ECO:0000259" key="2">
    <source>
        <dbReference type="Pfam" id="PF07670"/>
    </source>
</evidence>
<proteinExistence type="predicted"/>
<feature type="transmembrane region" description="Helical" evidence="1">
    <location>
        <begin position="326"/>
        <end position="343"/>
    </location>
</feature>
<evidence type="ECO:0000256" key="1">
    <source>
        <dbReference type="SAM" id="Phobius"/>
    </source>
</evidence>
<dbReference type="InterPro" id="IPR011642">
    <property type="entry name" value="Gate_dom"/>
</dbReference>
<dbReference type="Proteomes" id="UP000609849">
    <property type="component" value="Unassembled WGS sequence"/>
</dbReference>
<name>A0ABR7JK64_9FIRM</name>
<comment type="caution">
    <text evidence="3">The sequence shown here is derived from an EMBL/GenBank/DDBJ whole genome shotgun (WGS) entry which is preliminary data.</text>
</comment>
<protein>
    <submittedName>
        <fullName evidence="3">YjiH family protein</fullName>
    </submittedName>
</protein>
<dbReference type="EMBL" id="JACRWE010000001">
    <property type="protein sequence ID" value="MBC5995310.1"/>
    <property type="molecule type" value="Genomic_DNA"/>
</dbReference>
<feature type="transmembrane region" description="Helical" evidence="1">
    <location>
        <begin position="117"/>
        <end position="140"/>
    </location>
</feature>
<keyword evidence="1" id="KW-0812">Transmembrane</keyword>
<evidence type="ECO:0000313" key="3">
    <source>
        <dbReference type="EMBL" id="MBC5995310.1"/>
    </source>
</evidence>
<feature type="transmembrane region" description="Helical" evidence="1">
    <location>
        <begin position="41"/>
        <end position="62"/>
    </location>
</feature>
<feature type="domain" description="Nucleoside transporter/FeoB GTPase Gate" evidence="2">
    <location>
        <begin position="120"/>
        <end position="218"/>
    </location>
</feature>
<gene>
    <name evidence="3" type="ORF">H8923_00935</name>
</gene>
<keyword evidence="1" id="KW-1133">Transmembrane helix</keyword>
<feature type="transmembrane region" description="Helical" evidence="1">
    <location>
        <begin position="195"/>
        <end position="217"/>
    </location>
</feature>
<evidence type="ECO:0000313" key="4">
    <source>
        <dbReference type="Proteomes" id="UP000609849"/>
    </source>
</evidence>
<sequence length="432" mass="47921">MPSVVGIILFILPLNYAGSINIGIGYMADLFKEYFGEYLPALMTVVVLLSTIVSIITVIFKPKVIINNEFLNECFYITPIWITFRIIGSIFILSTFFKVGPEFMHSPATGGTLLFDLMPTLATWFLLSGFFLPLLLNYGIMDFFGTLIKGIMRPLFLVPGRSAIDAIASWIGSGPVGIVLTNKQLQEGYYTAKEAAIISSCFSLVSLPFATVVASFLKISHLFLPFYLTISLASFMAAIVLPRIYPLSKISDEYMVKCQINEEVPENMSTLQHAFNTGVSKANSNNSFIDIIKNGFKIVIDVYINLMPMVMCWGTLGLIVTEYTPIFTILSYPVIFFLNLLQIPESTQAAPAVLVGFADMFLPSVLAAGIESEMTRFIIGALSFTQLIYMTETGVIILKSDIPLNIKDLFVIFIERTIITLPIITLIANFVF</sequence>
<feature type="transmembrane region" description="Helical" evidence="1">
    <location>
        <begin position="350"/>
        <end position="370"/>
    </location>
</feature>
<accession>A0ABR7JK64</accession>
<dbReference type="Pfam" id="PF07670">
    <property type="entry name" value="Gate"/>
    <property type="match status" value="1"/>
</dbReference>
<keyword evidence="4" id="KW-1185">Reference proteome</keyword>
<feature type="transmembrane region" description="Helical" evidence="1">
    <location>
        <begin position="74"/>
        <end position="97"/>
    </location>
</feature>